<dbReference type="SUPFAM" id="SSF56601">
    <property type="entry name" value="beta-lactamase/transpeptidase-like"/>
    <property type="match status" value="1"/>
</dbReference>
<comment type="caution">
    <text evidence="2">The sequence shown here is derived from an EMBL/GenBank/DDBJ whole genome shotgun (WGS) entry which is preliminary data.</text>
</comment>
<sequence length="1377" mass="155456">MARWFRKIKYVLTVVFSSLALTVPLFWNLQQHSSVMNTLSPKEHHGSHHSDAPVIRPKRSSQETTMDKQTMVATTKTSQVPQKQQVRKEGNDKIPVLKNLAWKKLDNDQEQRRTSSGGIKSTARNDRLEKDQAASKQSRKITNAIKGDRKERPREDTAPSMTTKNNGMDSASKPNKLSTNNMNSVELEPTTTTKTNEEMTDEHASVRYTGQEFLVWTVFNEVIGILHENQVDYFLMAGSLLGFARIHDDNPSNIGWLDSDIDLAVSTSWMANDDNLQMLHQEFEVAGFVLHKDYPGGDGTRSVGSLGGARVYRKEDVEVELVATDVVQHEIQYFVNGFRHEHYHVVCPKRFESIESRPWGSSLSVRVPMPYHLVLQATYGDNYDRKDQQRNEFEASRMANAMANQNCLIVQNANSTTTTTKQVVRGIVTCLTSRQSMADGLVLVKTMEDQWKVSSSSPGAVVELYHMGILSYHLQARLELYPFVRVINLLTMAPSTAIPVGDVKDGDDAIKCQVQALQTTKLRHVLLVSNPSIQFLFHPGAILHTTQYVHEQDRTCQKKLSDGSGTCVTLVEPELDFALLNATKNTSKRIRIVRGYPRHSSSTIQMMNQYAAAHVHQISPGLGLWLHPTTHFAPTTLAVGGNVSLVFPQKTPAENQSTPSAYQHVLESYWHSLVEARQFLLMDRPIEWVASDGGLFWQFSTLYSRKATNQSHYVGALVQTIDLTISSDQELFVTYSDEQFTALPFQGNNLARRVSNATAKEIKNWTIPCLSEKTIKKWLYDNPYLVLQCQTEKIAKMDDFIIYSIDREVTYNLKGPSPKLQIEQAERIADTFQEWDDVLLANGQVSVRFHYIKNTRDKLVIPHVLPDFAVRALRSEKKLRDLPYYLTAPSTIACKQLLDWLHNQVGFGNKNVLGCYIHMNDRNMAISWSVFQSKNAVSVNVGRFPSQKKRSLPAAKVICEVPTPGQSTSINRTFWQMKHIECIEEGFEFIAHPWRIPMAADFSPLPSGFESFATAIESQLKETIIPSRLQDTMNSNATTRPTWSKYISHWGFTHLSDWDNRQEVWFEGDVQAKRSMSSDEDSAVFRCITKVLVTMLLLRLQELGLMSLDDRVPTGQESSSTPTWRNILSNTAGADQRFHYDNDPWKDVPAAVEKACSGLNFTYAINHYVLEPMGIVGKFDVDTIYPPYAARGFVGPLEDLMLIGATLTLGGLSPKTRQRVLAFESVQQLLNKTTSSQAFQDPVQKIQKEAFVNDTVVHNMKHRFRDARYSRSTFTVPTHVMDGYALGLWCVLGWRRTRQGEAIRGWVALGSSEALVYFDTTGFVFAFHSPTRVLGFELTTAFASMVSDTGDLLLTFQEELMKRSDADNVKNAVATNS</sequence>
<dbReference type="InterPro" id="IPR012338">
    <property type="entry name" value="Beta-lactam/transpept-like"/>
</dbReference>
<reference evidence="2" key="1">
    <citation type="submission" date="2020-06" db="EMBL/GenBank/DDBJ databases">
        <authorList>
            <consortium name="Plant Systems Biology data submission"/>
        </authorList>
    </citation>
    <scope>NUCLEOTIDE SEQUENCE</scope>
    <source>
        <strain evidence="2">D6</strain>
    </source>
</reference>
<feature type="region of interest" description="Disordered" evidence="1">
    <location>
        <begin position="38"/>
        <end position="182"/>
    </location>
</feature>
<proteinExistence type="predicted"/>
<feature type="compositionally biased region" description="Basic and acidic residues" evidence="1">
    <location>
        <begin position="41"/>
        <end position="51"/>
    </location>
</feature>
<dbReference type="Proteomes" id="UP001153069">
    <property type="component" value="Unassembled WGS sequence"/>
</dbReference>
<feature type="compositionally biased region" description="Polar residues" evidence="1">
    <location>
        <begin position="159"/>
        <end position="182"/>
    </location>
</feature>
<evidence type="ECO:0000313" key="3">
    <source>
        <dbReference type="Proteomes" id="UP001153069"/>
    </source>
</evidence>
<feature type="compositionally biased region" description="Basic and acidic residues" evidence="1">
    <location>
        <begin position="103"/>
        <end position="113"/>
    </location>
</feature>
<protein>
    <submittedName>
        <fullName evidence="2">Uncharacterized protein</fullName>
    </submittedName>
</protein>
<name>A0A9N8ELK4_9STRA</name>
<accession>A0A9N8ELK4</accession>
<dbReference type="OrthoDB" id="6046095at2759"/>
<dbReference type="EMBL" id="CAICTM010001403">
    <property type="protein sequence ID" value="CAB9523337.1"/>
    <property type="molecule type" value="Genomic_DNA"/>
</dbReference>
<gene>
    <name evidence="2" type="ORF">SEMRO_1405_G269840.1</name>
</gene>
<evidence type="ECO:0000313" key="2">
    <source>
        <dbReference type="EMBL" id="CAB9523337.1"/>
    </source>
</evidence>
<organism evidence="2 3">
    <name type="scientific">Seminavis robusta</name>
    <dbReference type="NCBI Taxonomy" id="568900"/>
    <lineage>
        <taxon>Eukaryota</taxon>
        <taxon>Sar</taxon>
        <taxon>Stramenopiles</taxon>
        <taxon>Ochrophyta</taxon>
        <taxon>Bacillariophyta</taxon>
        <taxon>Bacillariophyceae</taxon>
        <taxon>Bacillariophycidae</taxon>
        <taxon>Naviculales</taxon>
        <taxon>Naviculaceae</taxon>
        <taxon>Seminavis</taxon>
    </lineage>
</organism>
<feature type="compositionally biased region" description="Basic and acidic residues" evidence="1">
    <location>
        <begin position="146"/>
        <end position="157"/>
    </location>
</feature>
<dbReference type="Gene3D" id="3.40.710.10">
    <property type="entry name" value="DD-peptidase/beta-lactamase superfamily"/>
    <property type="match status" value="1"/>
</dbReference>
<evidence type="ECO:0000256" key="1">
    <source>
        <dbReference type="SAM" id="MobiDB-lite"/>
    </source>
</evidence>
<feature type="compositionally biased region" description="Polar residues" evidence="1">
    <location>
        <begin position="62"/>
        <end position="84"/>
    </location>
</feature>
<keyword evidence="3" id="KW-1185">Reference proteome</keyword>
<feature type="compositionally biased region" description="Basic and acidic residues" evidence="1">
    <location>
        <begin position="123"/>
        <end position="133"/>
    </location>
</feature>